<dbReference type="GO" id="GO:0051301">
    <property type="term" value="P:cell division"/>
    <property type="evidence" value="ECO:0007669"/>
    <property type="project" value="UniProtKB-KW"/>
</dbReference>
<gene>
    <name evidence="19 21" type="primary">murB</name>
    <name evidence="21" type="ORF">OLX77_07065</name>
</gene>
<feature type="active site" evidence="19">
    <location>
        <position position="210"/>
    </location>
</feature>
<dbReference type="Gene3D" id="3.30.465.10">
    <property type="match status" value="1"/>
</dbReference>
<keyword evidence="7 19" id="KW-0963">Cytoplasm</keyword>
<comment type="pathway">
    <text evidence="4 19">Cell wall biogenesis; peptidoglycan biosynthesis.</text>
</comment>
<keyword evidence="12 19" id="KW-0133">Cell shape</keyword>
<comment type="catalytic activity">
    <reaction evidence="18 19">
        <text>UDP-N-acetyl-alpha-D-muramate + NADP(+) = UDP-N-acetyl-3-O-(1-carboxyvinyl)-alpha-D-glucosamine + NADPH + H(+)</text>
        <dbReference type="Rhea" id="RHEA:12248"/>
        <dbReference type="ChEBI" id="CHEBI:15378"/>
        <dbReference type="ChEBI" id="CHEBI:57783"/>
        <dbReference type="ChEBI" id="CHEBI:58349"/>
        <dbReference type="ChEBI" id="CHEBI:68483"/>
        <dbReference type="ChEBI" id="CHEBI:70757"/>
        <dbReference type="EC" id="1.3.1.98"/>
    </reaction>
</comment>
<keyword evidence="22" id="KW-1185">Reference proteome</keyword>
<dbReference type="HAMAP" id="MF_00037">
    <property type="entry name" value="MurB"/>
    <property type="match status" value="1"/>
</dbReference>
<evidence type="ECO:0000256" key="5">
    <source>
        <dbReference type="ARBA" id="ARBA00012518"/>
    </source>
</evidence>
<dbReference type="GO" id="GO:0008360">
    <property type="term" value="P:regulation of cell shape"/>
    <property type="evidence" value="ECO:0007669"/>
    <property type="project" value="UniProtKB-KW"/>
</dbReference>
<dbReference type="InterPro" id="IPR036635">
    <property type="entry name" value="MurB_C_sf"/>
</dbReference>
<dbReference type="InterPro" id="IPR036318">
    <property type="entry name" value="FAD-bd_PCMH-like_sf"/>
</dbReference>
<keyword evidence="10 19" id="KW-0274">FAD</keyword>
<reference evidence="21" key="1">
    <citation type="journal article" date="2022" name="bioRxiv">
        <title>Thiovibrio frasassiensisgen. nov., sp. nov., an autotrophic, elemental sulfur disproportionating bacterium isolated from sulfidic karst sediment, and proposal of Thiovibrionaceae fam. nov.</title>
        <authorList>
            <person name="Aronson H."/>
            <person name="Thomas C."/>
            <person name="Bhattacharyya M."/>
            <person name="Eckstein S."/>
            <person name="Jensen S."/>
            <person name="Barco R."/>
            <person name="Macalady J."/>
            <person name="Amend J."/>
        </authorList>
    </citation>
    <scope>NUCLEOTIDE SEQUENCE</scope>
    <source>
        <strain evidence="21">RS19-109</strain>
    </source>
</reference>
<evidence type="ECO:0000256" key="6">
    <source>
        <dbReference type="ARBA" id="ARBA00015188"/>
    </source>
</evidence>
<evidence type="ECO:0000256" key="19">
    <source>
        <dbReference type="HAMAP-Rule" id="MF_00037"/>
    </source>
</evidence>
<dbReference type="EC" id="1.3.1.98" evidence="5 19"/>
<dbReference type="PROSITE" id="PS51387">
    <property type="entry name" value="FAD_PCMH"/>
    <property type="match status" value="1"/>
</dbReference>
<sequence length="333" mass="36093">MVPARACNLHGRPDGVVLPVTGPRKMQKGMDKGWPEQLRTLWPGEIEWDSPMARWCTLQVGGPAKAIAMPASREELQSLIALLARLGVSWRVIGRGSNLLVSDAGYDGVIVMLGRKFAAISQHPGEKAGERRVRVEAGCSLMKLVNWCARQGLQGLEFAAGIPGSVGGAVVMNAGAWGMEMGETLFSVSFLRESGEIVDREKEALLFSYRHLETEGMIVVAAEFLLQAGDRQLIERKCAQLMRERKEKQPQGLANAGSFFKNPAGLPAAGKLIQDAGLKGVCLGGAQVSEVHANFLVNTGTATPQDFLGLMRLVQEKVAERFGVWLEPEVHIL</sequence>
<evidence type="ECO:0000256" key="8">
    <source>
        <dbReference type="ARBA" id="ARBA00022618"/>
    </source>
</evidence>
<accession>A0A9X4ME75</accession>
<evidence type="ECO:0000256" key="17">
    <source>
        <dbReference type="ARBA" id="ARBA00031026"/>
    </source>
</evidence>
<keyword evidence="8 19" id="KW-0132">Cell division</keyword>
<dbReference type="Gene3D" id="3.90.78.10">
    <property type="entry name" value="UDP-N-acetylenolpyruvoylglucosamine reductase, C-terminal domain"/>
    <property type="match status" value="1"/>
</dbReference>
<dbReference type="GO" id="GO:0009252">
    <property type="term" value="P:peptidoglycan biosynthetic process"/>
    <property type="evidence" value="ECO:0007669"/>
    <property type="project" value="UniProtKB-UniRule"/>
</dbReference>
<evidence type="ECO:0000256" key="15">
    <source>
        <dbReference type="ARBA" id="ARBA00023306"/>
    </source>
</evidence>
<comment type="function">
    <text evidence="2 19">Cell wall formation.</text>
</comment>
<dbReference type="RefSeq" id="WP_307632893.1">
    <property type="nucleotide sequence ID" value="NZ_JAPHEH010000001.1"/>
</dbReference>
<keyword evidence="11 19" id="KW-0521">NADP</keyword>
<dbReference type="GO" id="GO:0071949">
    <property type="term" value="F:FAD binding"/>
    <property type="evidence" value="ECO:0007669"/>
    <property type="project" value="InterPro"/>
</dbReference>
<keyword evidence="9 19" id="KW-0285">Flavoprotein</keyword>
<protein>
    <recommendedName>
        <fullName evidence="6 19">UDP-N-acetylenolpyruvoylglucosamine reductase</fullName>
        <ecNumber evidence="5 19">1.3.1.98</ecNumber>
    </recommendedName>
    <alternativeName>
        <fullName evidence="17 19">UDP-N-acetylmuramate dehydrogenase</fullName>
    </alternativeName>
</protein>
<comment type="caution">
    <text evidence="21">The sequence shown here is derived from an EMBL/GenBank/DDBJ whole genome shotgun (WGS) entry which is preliminary data.</text>
</comment>
<dbReference type="SUPFAM" id="SSF56194">
    <property type="entry name" value="Uridine diphospho-N-Acetylenolpyruvylglucosamine reductase, MurB, C-terminal domain"/>
    <property type="match status" value="1"/>
</dbReference>
<comment type="similarity">
    <text evidence="19">Belongs to the MurB family.</text>
</comment>
<evidence type="ECO:0000259" key="20">
    <source>
        <dbReference type="PROSITE" id="PS51387"/>
    </source>
</evidence>
<name>A0A9X4ME75_9BACT</name>
<dbReference type="InterPro" id="IPR016167">
    <property type="entry name" value="FAD-bd_PCMH_sub1"/>
</dbReference>
<comment type="subcellular location">
    <subcellularLocation>
        <location evidence="3 19">Cytoplasm</location>
    </subcellularLocation>
</comment>
<evidence type="ECO:0000256" key="3">
    <source>
        <dbReference type="ARBA" id="ARBA00004496"/>
    </source>
</evidence>
<evidence type="ECO:0000313" key="21">
    <source>
        <dbReference type="EMBL" id="MDG4475919.1"/>
    </source>
</evidence>
<dbReference type="Gene3D" id="3.30.43.10">
    <property type="entry name" value="Uridine Diphospho-n-acetylenolpyruvylglucosamine Reductase, domain 2"/>
    <property type="match status" value="1"/>
</dbReference>
<dbReference type="NCBIfam" id="NF010480">
    <property type="entry name" value="PRK13905.1"/>
    <property type="match status" value="1"/>
</dbReference>
<evidence type="ECO:0000256" key="4">
    <source>
        <dbReference type="ARBA" id="ARBA00004752"/>
    </source>
</evidence>
<dbReference type="NCBIfam" id="TIGR00179">
    <property type="entry name" value="murB"/>
    <property type="match status" value="1"/>
</dbReference>
<keyword evidence="13 19" id="KW-0573">Peptidoglycan synthesis</keyword>
<dbReference type="Proteomes" id="UP001154240">
    <property type="component" value="Unassembled WGS sequence"/>
</dbReference>
<dbReference type="InterPro" id="IPR003170">
    <property type="entry name" value="MurB"/>
</dbReference>
<evidence type="ECO:0000256" key="10">
    <source>
        <dbReference type="ARBA" id="ARBA00022827"/>
    </source>
</evidence>
<dbReference type="Pfam" id="PF01565">
    <property type="entry name" value="FAD_binding_4"/>
    <property type="match status" value="1"/>
</dbReference>
<dbReference type="AlphaFoldDB" id="A0A9X4ME75"/>
<proteinExistence type="inferred from homology"/>
<evidence type="ECO:0000256" key="14">
    <source>
        <dbReference type="ARBA" id="ARBA00023002"/>
    </source>
</evidence>
<feature type="active site" description="Proton donor" evidence="19">
    <location>
        <position position="258"/>
    </location>
</feature>
<keyword evidence="16 19" id="KW-0961">Cell wall biogenesis/degradation</keyword>
<dbReference type="PANTHER" id="PTHR21071">
    <property type="entry name" value="UDP-N-ACETYLENOLPYRUVOYLGLUCOSAMINE REDUCTASE"/>
    <property type="match status" value="1"/>
</dbReference>
<dbReference type="GO" id="GO:0071555">
    <property type="term" value="P:cell wall organization"/>
    <property type="evidence" value="ECO:0007669"/>
    <property type="project" value="UniProtKB-KW"/>
</dbReference>
<organism evidence="21 22">
    <name type="scientific">Thiovibrio frasassiensis</name>
    <dbReference type="NCBI Taxonomy" id="2984131"/>
    <lineage>
        <taxon>Bacteria</taxon>
        <taxon>Pseudomonadati</taxon>
        <taxon>Thermodesulfobacteriota</taxon>
        <taxon>Desulfobulbia</taxon>
        <taxon>Desulfobulbales</taxon>
        <taxon>Thiovibrionaceae</taxon>
        <taxon>Thiovibrio</taxon>
    </lineage>
</organism>
<evidence type="ECO:0000256" key="12">
    <source>
        <dbReference type="ARBA" id="ARBA00022960"/>
    </source>
</evidence>
<evidence type="ECO:0000256" key="18">
    <source>
        <dbReference type="ARBA" id="ARBA00048914"/>
    </source>
</evidence>
<keyword evidence="15 19" id="KW-0131">Cell cycle</keyword>
<dbReference type="Pfam" id="PF02873">
    <property type="entry name" value="MurB_C"/>
    <property type="match status" value="1"/>
</dbReference>
<dbReference type="InterPro" id="IPR006094">
    <property type="entry name" value="Oxid_FAD_bind_N"/>
</dbReference>
<feature type="active site" evidence="19">
    <location>
        <position position="329"/>
    </location>
</feature>
<evidence type="ECO:0000256" key="16">
    <source>
        <dbReference type="ARBA" id="ARBA00023316"/>
    </source>
</evidence>
<reference evidence="21" key="2">
    <citation type="submission" date="2022-10" db="EMBL/GenBank/DDBJ databases">
        <authorList>
            <person name="Aronson H.S."/>
        </authorList>
    </citation>
    <scope>NUCLEOTIDE SEQUENCE</scope>
    <source>
        <strain evidence="21">RS19-109</strain>
    </source>
</reference>
<evidence type="ECO:0000256" key="11">
    <source>
        <dbReference type="ARBA" id="ARBA00022857"/>
    </source>
</evidence>
<comment type="cofactor">
    <cofactor evidence="1 19">
        <name>FAD</name>
        <dbReference type="ChEBI" id="CHEBI:57692"/>
    </cofactor>
</comment>
<feature type="domain" description="FAD-binding PCMH-type" evidence="20">
    <location>
        <begin position="60"/>
        <end position="229"/>
    </location>
</feature>
<dbReference type="PANTHER" id="PTHR21071:SF4">
    <property type="entry name" value="UDP-N-ACETYLENOLPYRUVOYLGLUCOSAMINE REDUCTASE"/>
    <property type="match status" value="1"/>
</dbReference>
<dbReference type="EMBL" id="JAPHEH010000001">
    <property type="protein sequence ID" value="MDG4475919.1"/>
    <property type="molecule type" value="Genomic_DNA"/>
</dbReference>
<dbReference type="InterPro" id="IPR011601">
    <property type="entry name" value="MurB_C"/>
</dbReference>
<evidence type="ECO:0000256" key="7">
    <source>
        <dbReference type="ARBA" id="ARBA00022490"/>
    </source>
</evidence>
<dbReference type="GO" id="GO:0008762">
    <property type="term" value="F:UDP-N-acetylmuramate dehydrogenase activity"/>
    <property type="evidence" value="ECO:0007669"/>
    <property type="project" value="UniProtKB-UniRule"/>
</dbReference>
<evidence type="ECO:0000313" key="22">
    <source>
        <dbReference type="Proteomes" id="UP001154240"/>
    </source>
</evidence>
<keyword evidence="14 19" id="KW-0560">Oxidoreductase</keyword>
<dbReference type="SUPFAM" id="SSF56176">
    <property type="entry name" value="FAD-binding/transporter-associated domain-like"/>
    <property type="match status" value="1"/>
</dbReference>
<evidence type="ECO:0000256" key="1">
    <source>
        <dbReference type="ARBA" id="ARBA00001974"/>
    </source>
</evidence>
<evidence type="ECO:0000256" key="13">
    <source>
        <dbReference type="ARBA" id="ARBA00022984"/>
    </source>
</evidence>
<dbReference type="InterPro" id="IPR016169">
    <property type="entry name" value="FAD-bd_PCMH_sub2"/>
</dbReference>
<dbReference type="InterPro" id="IPR016166">
    <property type="entry name" value="FAD-bd_PCMH"/>
</dbReference>
<evidence type="ECO:0000256" key="9">
    <source>
        <dbReference type="ARBA" id="ARBA00022630"/>
    </source>
</evidence>
<evidence type="ECO:0000256" key="2">
    <source>
        <dbReference type="ARBA" id="ARBA00003921"/>
    </source>
</evidence>
<dbReference type="GO" id="GO:0005829">
    <property type="term" value="C:cytosol"/>
    <property type="evidence" value="ECO:0007669"/>
    <property type="project" value="TreeGrafter"/>
</dbReference>